<comment type="caution">
    <text evidence="2">The sequence shown here is derived from an EMBL/GenBank/DDBJ whole genome shotgun (WGS) entry which is preliminary data.</text>
</comment>
<organism evidence="2 3">
    <name type="scientific">Flectobacillus rivi</name>
    <dbReference type="NCBI Taxonomy" id="2984209"/>
    <lineage>
        <taxon>Bacteria</taxon>
        <taxon>Pseudomonadati</taxon>
        <taxon>Bacteroidota</taxon>
        <taxon>Cytophagia</taxon>
        <taxon>Cytophagales</taxon>
        <taxon>Flectobacillaceae</taxon>
        <taxon>Flectobacillus</taxon>
    </lineage>
</organism>
<evidence type="ECO:0000313" key="2">
    <source>
        <dbReference type="EMBL" id="MDI9875042.1"/>
    </source>
</evidence>
<accession>A0ABT6Z1R0</accession>
<protein>
    <submittedName>
        <fullName evidence="2">Uncharacterized protein</fullName>
    </submittedName>
</protein>
<gene>
    <name evidence="2" type="ORF">QM481_10940</name>
</gene>
<reference evidence="2 3" key="1">
    <citation type="submission" date="2023-05" db="EMBL/GenBank/DDBJ databases">
        <title>Novel species of genus Flectobacillus isolated from stream in China.</title>
        <authorList>
            <person name="Lu H."/>
        </authorList>
    </citation>
    <scope>NUCLEOTIDE SEQUENCE [LARGE SCALE GENOMIC DNA]</scope>
    <source>
        <strain evidence="2 3">LFS242W</strain>
    </source>
</reference>
<sequence length="72" mass="7827">MNDIIGTVGNLVGGLFGSQSQDNTTDLSIQGTKYDGIAYQKEVEQNKKLTTYLLIAFAIGITVLSVSLFKRK</sequence>
<name>A0ABT6Z1R0_9BACT</name>
<proteinExistence type="predicted"/>
<feature type="transmembrane region" description="Helical" evidence="1">
    <location>
        <begin position="49"/>
        <end position="69"/>
    </location>
</feature>
<keyword evidence="1" id="KW-0812">Transmembrane</keyword>
<keyword evidence="3" id="KW-1185">Reference proteome</keyword>
<dbReference type="RefSeq" id="WP_095160497.1">
    <property type="nucleotide sequence ID" value="NZ_JASHIE010000006.1"/>
</dbReference>
<dbReference type="Proteomes" id="UP001225761">
    <property type="component" value="Unassembled WGS sequence"/>
</dbReference>
<dbReference type="EMBL" id="JASHIE010000006">
    <property type="protein sequence ID" value="MDI9875042.1"/>
    <property type="molecule type" value="Genomic_DNA"/>
</dbReference>
<evidence type="ECO:0000313" key="3">
    <source>
        <dbReference type="Proteomes" id="UP001225761"/>
    </source>
</evidence>
<keyword evidence="1" id="KW-0472">Membrane</keyword>
<keyword evidence="1" id="KW-1133">Transmembrane helix</keyword>
<evidence type="ECO:0000256" key="1">
    <source>
        <dbReference type="SAM" id="Phobius"/>
    </source>
</evidence>